<organism evidence="2 3">
    <name type="scientific">Usitatibacter palustris</name>
    <dbReference type="NCBI Taxonomy" id="2732487"/>
    <lineage>
        <taxon>Bacteria</taxon>
        <taxon>Pseudomonadati</taxon>
        <taxon>Pseudomonadota</taxon>
        <taxon>Betaproteobacteria</taxon>
        <taxon>Nitrosomonadales</taxon>
        <taxon>Usitatibacteraceae</taxon>
        <taxon>Usitatibacter</taxon>
    </lineage>
</organism>
<keyword evidence="1" id="KW-0732">Signal</keyword>
<sequence length="142" mass="16112">MLRLLVLAGVVLLAFAPPFFTGGACTAQFDRESARLESDRKLLASPELAALHLRERKIPNATLSEDQCRRAKPRNLASCPPGPLLIAKVPVENLVCRLYRDEEIRVQLHYDERNRLTRIVTEMNPFKSLPIPFTQAVLHWGR</sequence>
<dbReference type="InParanoid" id="A0A6M4H832"/>
<evidence type="ECO:0000313" key="2">
    <source>
        <dbReference type="EMBL" id="QJR15776.1"/>
    </source>
</evidence>
<name>A0A6M4H832_9PROT</name>
<proteinExistence type="predicted"/>
<feature type="chain" id="PRO_5026695905" evidence="1">
    <location>
        <begin position="22"/>
        <end position="142"/>
    </location>
</feature>
<evidence type="ECO:0000313" key="3">
    <source>
        <dbReference type="Proteomes" id="UP000503096"/>
    </source>
</evidence>
<dbReference type="RefSeq" id="WP_171163358.1">
    <property type="nucleotide sequence ID" value="NZ_CP053073.1"/>
</dbReference>
<protein>
    <submittedName>
        <fullName evidence="2">Uncharacterized protein</fullName>
    </submittedName>
</protein>
<accession>A0A6M4H832</accession>
<evidence type="ECO:0000256" key="1">
    <source>
        <dbReference type="SAM" id="SignalP"/>
    </source>
</evidence>
<dbReference type="KEGG" id="upl:DSM104440_02602"/>
<gene>
    <name evidence="2" type="ORF">DSM104440_02602</name>
</gene>
<keyword evidence="3" id="KW-1185">Reference proteome</keyword>
<dbReference type="PROSITE" id="PS51257">
    <property type="entry name" value="PROKAR_LIPOPROTEIN"/>
    <property type="match status" value="1"/>
</dbReference>
<dbReference type="EMBL" id="CP053073">
    <property type="protein sequence ID" value="QJR15776.1"/>
    <property type="molecule type" value="Genomic_DNA"/>
</dbReference>
<dbReference type="AlphaFoldDB" id="A0A6M4H832"/>
<feature type="signal peptide" evidence="1">
    <location>
        <begin position="1"/>
        <end position="21"/>
    </location>
</feature>
<dbReference type="Proteomes" id="UP000503096">
    <property type="component" value="Chromosome"/>
</dbReference>
<reference evidence="2 3" key="1">
    <citation type="submission" date="2020-04" db="EMBL/GenBank/DDBJ databases">
        <title>Usitatibacter rugosus gen. nov., sp. nov. and Usitatibacter palustris sp. nov., novel members of Usitatibacteraceae fam. nov. within the order Nitrosomonadales isolated from soil.</title>
        <authorList>
            <person name="Huber K.J."/>
            <person name="Neumann-Schaal M."/>
            <person name="Geppert A."/>
            <person name="Luckner M."/>
            <person name="Wanner G."/>
            <person name="Overmann J."/>
        </authorList>
    </citation>
    <scope>NUCLEOTIDE SEQUENCE [LARGE SCALE GENOMIC DNA]</scope>
    <source>
        <strain evidence="2 3">Swamp67</strain>
    </source>
</reference>